<feature type="region of interest" description="Disordered" evidence="5">
    <location>
        <begin position="306"/>
        <end position="325"/>
    </location>
</feature>
<dbReference type="Gene3D" id="1.10.630.10">
    <property type="entry name" value="Cytochrome P450"/>
    <property type="match status" value="1"/>
</dbReference>
<dbReference type="PANTHER" id="PTHR24304:SF2">
    <property type="entry name" value="24-HYDROXYCHOLESTEROL 7-ALPHA-HYDROXYLASE"/>
    <property type="match status" value="1"/>
</dbReference>
<dbReference type="EMBL" id="CAXAMM010043573">
    <property type="protein sequence ID" value="CAK9110731.1"/>
    <property type="molecule type" value="Genomic_DNA"/>
</dbReference>
<reference evidence="6 8" key="1">
    <citation type="submission" date="2024-02" db="EMBL/GenBank/DDBJ databases">
        <authorList>
            <person name="Chen Y."/>
            <person name="Shah S."/>
            <person name="Dougan E. K."/>
            <person name="Thang M."/>
            <person name="Chan C."/>
        </authorList>
    </citation>
    <scope>NUCLEOTIDE SEQUENCE [LARGE SCALE GENOMIC DNA]</scope>
</reference>
<protein>
    <submittedName>
        <fullName evidence="6">Corytuberine synthase (Cytochrome P450 80G2)</fullName>
    </submittedName>
</protein>
<dbReference type="InterPro" id="IPR036396">
    <property type="entry name" value="Cyt_P450_sf"/>
</dbReference>
<sequence>MLYGNGENAGSIVCNTIDSINKEGLFSPQVRQAGEDLRKVLNERYEAVRTGLHELVAIEVDQLEKYLGEDSLFEEFFVLSKGEADDEMLQGLQQFMLTLQLAANGNQLVTIRWLMSHVYGDPAILAGVRAEVEELLAKKACGIRDLKLDDLLSLNLTNACITEAVRLHSDIPSKLTLRSAEIPMEFGGYKIPQGATIFLYADAVHKDEKYFPDAAAFCPHRYTDPKVFNQKMMDREFVTFGHGRKRCTGELHARSQISALLASFVMRFDMDLVTSAEGNKIPEDHDGPFVFDTANTLKLVNLRPRAGGTAPSRCSAPKGAARAAD</sequence>
<gene>
    <name evidence="6" type="ORF">SCF082_LOCUS50729</name>
    <name evidence="7" type="ORF">SCF082_LOCUS51422</name>
</gene>
<keyword evidence="2" id="KW-0349">Heme</keyword>
<name>A0ABP0S9Y4_9DINO</name>
<evidence type="ECO:0000313" key="8">
    <source>
        <dbReference type="Proteomes" id="UP001642464"/>
    </source>
</evidence>
<dbReference type="PANTHER" id="PTHR24304">
    <property type="entry name" value="CYTOCHROME P450 FAMILY 7"/>
    <property type="match status" value="1"/>
</dbReference>
<keyword evidence="4" id="KW-0408">Iron</keyword>
<comment type="similarity">
    <text evidence="1">Belongs to the cytochrome P450 family.</text>
</comment>
<evidence type="ECO:0000256" key="1">
    <source>
        <dbReference type="ARBA" id="ARBA00010617"/>
    </source>
</evidence>
<evidence type="ECO:0000256" key="3">
    <source>
        <dbReference type="ARBA" id="ARBA00022723"/>
    </source>
</evidence>
<dbReference type="Proteomes" id="UP001642464">
    <property type="component" value="Unassembled WGS sequence"/>
</dbReference>
<dbReference type="EMBL" id="CAXAMM010043239">
    <property type="protein sequence ID" value="CAK9109163.1"/>
    <property type="molecule type" value="Genomic_DNA"/>
</dbReference>
<keyword evidence="3" id="KW-0479">Metal-binding</keyword>
<dbReference type="SUPFAM" id="SSF48264">
    <property type="entry name" value="Cytochrome P450"/>
    <property type="match status" value="1"/>
</dbReference>
<dbReference type="InterPro" id="IPR002401">
    <property type="entry name" value="Cyt_P450_E_grp-I"/>
</dbReference>
<evidence type="ECO:0000256" key="5">
    <source>
        <dbReference type="SAM" id="MobiDB-lite"/>
    </source>
</evidence>
<organism evidence="6 8">
    <name type="scientific">Durusdinium trenchii</name>
    <dbReference type="NCBI Taxonomy" id="1381693"/>
    <lineage>
        <taxon>Eukaryota</taxon>
        <taxon>Sar</taxon>
        <taxon>Alveolata</taxon>
        <taxon>Dinophyceae</taxon>
        <taxon>Suessiales</taxon>
        <taxon>Symbiodiniaceae</taxon>
        <taxon>Durusdinium</taxon>
    </lineage>
</organism>
<keyword evidence="8" id="KW-1185">Reference proteome</keyword>
<accession>A0ABP0S9Y4</accession>
<evidence type="ECO:0000313" key="7">
    <source>
        <dbReference type="EMBL" id="CAK9110731.1"/>
    </source>
</evidence>
<dbReference type="InterPro" id="IPR050529">
    <property type="entry name" value="CYP450_sterol_14alpha_dmase"/>
</dbReference>
<evidence type="ECO:0000256" key="4">
    <source>
        <dbReference type="ARBA" id="ARBA00023004"/>
    </source>
</evidence>
<comment type="caution">
    <text evidence="6">The sequence shown here is derived from an EMBL/GenBank/DDBJ whole genome shotgun (WGS) entry which is preliminary data.</text>
</comment>
<evidence type="ECO:0000313" key="6">
    <source>
        <dbReference type="EMBL" id="CAK9109163.1"/>
    </source>
</evidence>
<dbReference type="Pfam" id="PF00067">
    <property type="entry name" value="p450"/>
    <property type="match status" value="1"/>
</dbReference>
<dbReference type="PRINTS" id="PR00463">
    <property type="entry name" value="EP450I"/>
</dbReference>
<dbReference type="CDD" id="cd00302">
    <property type="entry name" value="cytochrome_P450"/>
    <property type="match status" value="1"/>
</dbReference>
<dbReference type="InterPro" id="IPR001128">
    <property type="entry name" value="Cyt_P450"/>
</dbReference>
<evidence type="ECO:0000256" key="2">
    <source>
        <dbReference type="ARBA" id="ARBA00022617"/>
    </source>
</evidence>
<proteinExistence type="inferred from homology"/>